<dbReference type="PANTHER" id="PTHR43425:SF2">
    <property type="entry name" value="OXYGEN-INSENSITIVE NADPH NITROREDUCTASE"/>
    <property type="match status" value="1"/>
</dbReference>
<dbReference type="InterPro" id="IPR016446">
    <property type="entry name" value="Flavin_OxRdtase_Frp"/>
</dbReference>
<dbReference type="RefSeq" id="WP_116554471.1">
    <property type="nucleotide sequence ID" value="NZ_QCZG01000014.1"/>
</dbReference>
<keyword evidence="8" id="KW-1185">Reference proteome</keyword>
<evidence type="ECO:0000259" key="6">
    <source>
        <dbReference type="Pfam" id="PF00881"/>
    </source>
</evidence>
<keyword evidence="4 5" id="KW-0560">Oxidoreductase</keyword>
<evidence type="ECO:0000313" key="8">
    <source>
        <dbReference type="Proteomes" id="UP000245998"/>
    </source>
</evidence>
<comment type="similarity">
    <text evidence="1 5">Belongs to the flavin oxidoreductase frp family.</text>
</comment>
<dbReference type="SUPFAM" id="SSF55469">
    <property type="entry name" value="FMN-dependent nitroreductase-like"/>
    <property type="match status" value="1"/>
</dbReference>
<dbReference type="PIRSF" id="PIRSF005426">
    <property type="entry name" value="Frp"/>
    <property type="match status" value="1"/>
</dbReference>
<dbReference type="CDD" id="cd02146">
    <property type="entry name" value="NfsA-like"/>
    <property type="match status" value="1"/>
</dbReference>
<evidence type="ECO:0000256" key="3">
    <source>
        <dbReference type="ARBA" id="ARBA00022643"/>
    </source>
</evidence>
<keyword evidence="5" id="KW-0521">NADP</keyword>
<accession>A0A2U1K387</accession>
<evidence type="ECO:0000256" key="5">
    <source>
        <dbReference type="PIRNR" id="PIRNR005426"/>
    </source>
</evidence>
<keyword evidence="3 5" id="KW-0288">FMN</keyword>
<dbReference type="OrthoDB" id="9775805at2"/>
<name>A0A2U1K387_9BACI</name>
<evidence type="ECO:0000256" key="2">
    <source>
        <dbReference type="ARBA" id="ARBA00022630"/>
    </source>
</evidence>
<sequence length="252" mass="28863">MNEVVSTLMNHRSYRRYSDKPIENKDLDMIIRASQAAPSWHGGQQVSIISIKDKERKNKIAKLSGDQIQIIQAPIFLIFCADFYRVKIASEMEGKPFESVNNIDILLVGATDVGLALSNAIATAESLGLGIVPIGGIRRNSLKLIDMLNLPKYVIPISGLCIGYPKVETIRKPRFSKQAIYHEEQYNHNLLEYIKEYNKIYEDYMKMRSVDKKSTSWSKRISNFYSQPFYHDNSYPETAKMLKQQGFPCQDI</sequence>
<dbReference type="PANTHER" id="PTHR43425">
    <property type="entry name" value="OXYGEN-INSENSITIVE NADPH NITROREDUCTASE"/>
    <property type="match status" value="1"/>
</dbReference>
<dbReference type="EMBL" id="QCZG01000014">
    <property type="protein sequence ID" value="PWA11971.1"/>
    <property type="molecule type" value="Genomic_DNA"/>
</dbReference>
<dbReference type="Pfam" id="PF00881">
    <property type="entry name" value="Nitroreductase"/>
    <property type="match status" value="1"/>
</dbReference>
<reference evidence="7 8" key="1">
    <citation type="submission" date="2018-04" db="EMBL/GenBank/DDBJ databases">
        <title>Camelliibacillus theae gen. nov., sp. nov., isolated from Pu'er tea.</title>
        <authorList>
            <person name="Niu L."/>
        </authorList>
    </citation>
    <scope>NUCLEOTIDE SEQUENCE [LARGE SCALE GENOMIC DNA]</scope>
    <source>
        <strain evidence="7 8">T8</strain>
    </source>
</reference>
<dbReference type="GO" id="GO:0016491">
    <property type="term" value="F:oxidoreductase activity"/>
    <property type="evidence" value="ECO:0007669"/>
    <property type="project" value="UniProtKB-UniRule"/>
</dbReference>
<proteinExistence type="inferred from homology"/>
<gene>
    <name evidence="7" type="ORF">DCC39_08540</name>
</gene>
<dbReference type="Gene3D" id="3.40.109.10">
    <property type="entry name" value="NADH Oxidase"/>
    <property type="match status" value="1"/>
</dbReference>
<dbReference type="InterPro" id="IPR000415">
    <property type="entry name" value="Nitroreductase-like"/>
</dbReference>
<dbReference type="AlphaFoldDB" id="A0A2U1K387"/>
<dbReference type="InterPro" id="IPR029479">
    <property type="entry name" value="Nitroreductase"/>
</dbReference>
<evidence type="ECO:0000313" key="7">
    <source>
        <dbReference type="EMBL" id="PWA11971.1"/>
    </source>
</evidence>
<feature type="domain" description="Nitroreductase" evidence="6">
    <location>
        <begin position="9"/>
        <end position="164"/>
    </location>
</feature>
<evidence type="ECO:0000256" key="1">
    <source>
        <dbReference type="ARBA" id="ARBA00008366"/>
    </source>
</evidence>
<dbReference type="Proteomes" id="UP000245998">
    <property type="component" value="Unassembled WGS sequence"/>
</dbReference>
<keyword evidence="2 5" id="KW-0285">Flavoprotein</keyword>
<evidence type="ECO:0000256" key="4">
    <source>
        <dbReference type="ARBA" id="ARBA00023002"/>
    </source>
</evidence>
<organism evidence="7 8">
    <name type="scientific">Pueribacillus theae</name>
    <dbReference type="NCBI Taxonomy" id="2171751"/>
    <lineage>
        <taxon>Bacteria</taxon>
        <taxon>Bacillati</taxon>
        <taxon>Bacillota</taxon>
        <taxon>Bacilli</taxon>
        <taxon>Bacillales</taxon>
        <taxon>Bacillaceae</taxon>
        <taxon>Pueribacillus</taxon>
    </lineage>
</organism>
<comment type="caution">
    <text evidence="7">The sequence shown here is derived from an EMBL/GenBank/DDBJ whole genome shotgun (WGS) entry which is preliminary data.</text>
</comment>
<protein>
    <submittedName>
        <fullName evidence="7">NADPH-dependent oxidoreductase</fullName>
    </submittedName>
</protein>